<gene>
    <name evidence="7" type="ORF">QQ008_22110</name>
</gene>
<dbReference type="PANTHER" id="PTHR10010">
    <property type="entry name" value="SOLUTE CARRIER FAMILY 34 SODIUM PHOSPHATE , MEMBER 2-RELATED"/>
    <property type="match status" value="1"/>
</dbReference>
<keyword evidence="4 6" id="KW-1133">Transmembrane helix</keyword>
<feature type="transmembrane region" description="Helical" evidence="6">
    <location>
        <begin position="208"/>
        <end position="233"/>
    </location>
</feature>
<sequence>MSYLALTHHQKVNIESSRILNYLWRSFQILLALFLFFLSINLMSATFKNLGEDAAESVLAAASNPYIGLFIGLLITAIIQSSSTSTTLIVAVVATGTLSLTDAVPMIMGANIGTTLTSTIVALGFLSRKKEFRRAVSAGVIHDFYNILLALVLLPLELSYGILSKIATVIGHQIAALELGVPNGFERLNSLSLSFIYELLIDLINNDVVAVIISFVLLFASIKFLSFIIYRLLIGRSKERFNNYLFNRNLKSFSFGVFLTAGVQSSSITTSLIVPLVAKRKVSLNNAFPFIIGANLGTTLTALLAAMFKNEAAISIALIHLLFNLIGCLIFLISPLIRNLPLFLARSFGRTIMRYSVIGFSYIIVMFFLLPFTLIFINKETVAQKLPTKHIENQVAMKIKEET</sequence>
<dbReference type="Proteomes" id="UP001172082">
    <property type="component" value="Unassembled WGS sequence"/>
</dbReference>
<organism evidence="7 8">
    <name type="scientific">Splendidivirga corallicola</name>
    <dbReference type="NCBI Taxonomy" id="3051826"/>
    <lineage>
        <taxon>Bacteria</taxon>
        <taxon>Pseudomonadati</taxon>
        <taxon>Bacteroidota</taxon>
        <taxon>Cytophagia</taxon>
        <taxon>Cytophagales</taxon>
        <taxon>Splendidivirgaceae</taxon>
        <taxon>Splendidivirga</taxon>
    </lineage>
</organism>
<evidence type="ECO:0000313" key="8">
    <source>
        <dbReference type="Proteomes" id="UP001172082"/>
    </source>
</evidence>
<keyword evidence="2" id="KW-1003">Cell membrane</keyword>
<evidence type="ECO:0000256" key="5">
    <source>
        <dbReference type="ARBA" id="ARBA00023136"/>
    </source>
</evidence>
<comment type="subcellular location">
    <subcellularLocation>
        <location evidence="1">Cell membrane</location>
        <topology evidence="1">Multi-pass membrane protein</topology>
    </subcellularLocation>
</comment>
<feature type="transmembrane region" description="Helical" evidence="6">
    <location>
        <begin position="66"/>
        <end position="94"/>
    </location>
</feature>
<evidence type="ECO:0000256" key="4">
    <source>
        <dbReference type="ARBA" id="ARBA00022989"/>
    </source>
</evidence>
<evidence type="ECO:0000313" key="7">
    <source>
        <dbReference type="EMBL" id="MDN5204103.1"/>
    </source>
</evidence>
<feature type="transmembrane region" description="Helical" evidence="6">
    <location>
        <begin position="357"/>
        <end position="377"/>
    </location>
</feature>
<evidence type="ECO:0000256" key="3">
    <source>
        <dbReference type="ARBA" id="ARBA00022692"/>
    </source>
</evidence>
<evidence type="ECO:0000256" key="1">
    <source>
        <dbReference type="ARBA" id="ARBA00004651"/>
    </source>
</evidence>
<feature type="transmembrane region" description="Helical" evidence="6">
    <location>
        <begin position="253"/>
        <end position="278"/>
    </location>
</feature>
<keyword evidence="3 6" id="KW-0812">Transmembrane</keyword>
<evidence type="ECO:0000256" key="6">
    <source>
        <dbReference type="SAM" id="Phobius"/>
    </source>
</evidence>
<reference evidence="7" key="1">
    <citation type="submission" date="2023-06" db="EMBL/GenBank/DDBJ databases">
        <title>Genomic of Parafulvivirga corallium.</title>
        <authorList>
            <person name="Wang G."/>
        </authorList>
    </citation>
    <scope>NUCLEOTIDE SEQUENCE</scope>
    <source>
        <strain evidence="7">BMA10</strain>
    </source>
</reference>
<name>A0ABT8KUQ1_9BACT</name>
<protein>
    <submittedName>
        <fullName evidence="7">Na/Pi symporter</fullName>
    </submittedName>
</protein>
<comment type="caution">
    <text evidence="7">The sequence shown here is derived from an EMBL/GenBank/DDBJ whole genome shotgun (WGS) entry which is preliminary data.</text>
</comment>
<dbReference type="NCBIfam" id="NF037997">
    <property type="entry name" value="Na_Pi_symport"/>
    <property type="match status" value="2"/>
</dbReference>
<feature type="transmembrane region" description="Helical" evidence="6">
    <location>
        <begin position="290"/>
        <end position="308"/>
    </location>
</feature>
<feature type="transmembrane region" description="Helical" evidence="6">
    <location>
        <begin position="106"/>
        <end position="126"/>
    </location>
</feature>
<feature type="transmembrane region" description="Helical" evidence="6">
    <location>
        <begin position="315"/>
        <end position="337"/>
    </location>
</feature>
<keyword evidence="8" id="KW-1185">Reference proteome</keyword>
<dbReference type="Pfam" id="PF02690">
    <property type="entry name" value="Na_Pi_cotrans"/>
    <property type="match status" value="2"/>
</dbReference>
<keyword evidence="5 6" id="KW-0472">Membrane</keyword>
<feature type="transmembrane region" description="Helical" evidence="6">
    <location>
        <begin position="22"/>
        <end position="45"/>
    </location>
</feature>
<accession>A0ABT8KUQ1</accession>
<dbReference type="EMBL" id="JAUJEA010000009">
    <property type="protein sequence ID" value="MDN5204103.1"/>
    <property type="molecule type" value="Genomic_DNA"/>
</dbReference>
<dbReference type="InterPro" id="IPR003841">
    <property type="entry name" value="Na/Pi_transpt"/>
</dbReference>
<proteinExistence type="predicted"/>
<dbReference type="PANTHER" id="PTHR10010:SF46">
    <property type="entry name" value="SODIUM-DEPENDENT PHOSPHATE TRANSPORT PROTEIN 2B"/>
    <property type="match status" value="1"/>
</dbReference>
<evidence type="ECO:0000256" key="2">
    <source>
        <dbReference type="ARBA" id="ARBA00022475"/>
    </source>
</evidence>